<dbReference type="Pfam" id="PF13385">
    <property type="entry name" value="Laminin_G_3"/>
    <property type="match status" value="1"/>
</dbReference>
<dbReference type="SUPFAM" id="SSF49899">
    <property type="entry name" value="Concanavalin A-like lectins/glucanases"/>
    <property type="match status" value="1"/>
</dbReference>
<evidence type="ECO:0000259" key="3">
    <source>
        <dbReference type="SMART" id="SM00560"/>
    </source>
</evidence>
<reference evidence="4 5" key="1">
    <citation type="submission" date="2017-06" db="EMBL/GenBank/DDBJ databases">
        <title>Genome sequencing of cyanobaciteial culture collection at National Institute for Environmental Studies (NIES).</title>
        <authorList>
            <person name="Hirose Y."/>
            <person name="Shimura Y."/>
            <person name="Fujisawa T."/>
            <person name="Nakamura Y."/>
            <person name="Kawachi M."/>
        </authorList>
    </citation>
    <scope>NUCLEOTIDE SEQUENCE [LARGE SCALE GENOMIC DNA]</scope>
    <source>
        <strain evidence="4 5">NIES-37</strain>
    </source>
</reference>
<gene>
    <name evidence="4" type="ORF">NIES37_62630</name>
</gene>
<organism evidence="4 5">
    <name type="scientific">Tolypothrix tenuis PCC 7101</name>
    <dbReference type="NCBI Taxonomy" id="231146"/>
    <lineage>
        <taxon>Bacteria</taxon>
        <taxon>Bacillati</taxon>
        <taxon>Cyanobacteriota</taxon>
        <taxon>Cyanophyceae</taxon>
        <taxon>Nostocales</taxon>
        <taxon>Tolypothrichaceae</taxon>
        <taxon>Tolypothrix</taxon>
    </lineage>
</organism>
<dbReference type="SMART" id="SM00560">
    <property type="entry name" value="LamGL"/>
    <property type="match status" value="1"/>
</dbReference>
<accession>A0A1Z4N944</accession>
<keyword evidence="2" id="KW-1015">Disulfide bond</keyword>
<dbReference type="Proteomes" id="UP000218785">
    <property type="component" value="Chromosome"/>
</dbReference>
<keyword evidence="5" id="KW-1185">Reference proteome</keyword>
<proteinExistence type="predicted"/>
<name>A0A1Z4N944_9CYAN</name>
<evidence type="ECO:0000313" key="5">
    <source>
        <dbReference type="Proteomes" id="UP000218785"/>
    </source>
</evidence>
<dbReference type="Gene3D" id="2.60.120.200">
    <property type="match status" value="1"/>
</dbReference>
<dbReference type="InterPro" id="IPR006558">
    <property type="entry name" value="LamG-like"/>
</dbReference>
<keyword evidence="1" id="KW-0732">Signal</keyword>
<evidence type="ECO:0000256" key="1">
    <source>
        <dbReference type="ARBA" id="ARBA00022729"/>
    </source>
</evidence>
<protein>
    <recommendedName>
        <fullName evidence="3">LamG-like jellyroll fold domain-containing protein</fullName>
    </recommendedName>
</protein>
<sequence length="276" mass="30201">MSNIKNLAVIKTSRVNNDWLVLQDDANNQTYRIKASNFVAGLAPSTTPNYGNDANYSNRLLLLKGNGSDGQSTFTDNSNYNRTITTQGSPIITVSQSRFDGSSIYFDGASSLSMPSASELSFGNSDFTIQAWVQPLSVTGTRVILDRYSASTAWSWFLALNGNKLRFVVRADSTSNWTDIIGSVSLPLLQWSYIGVRVTVDTVIHPTNKSLVLWINGVRDGSATHTISLNNSLPLTVGRAQSTANNYFYGYIDDLRFSNRAEDLSIIPGRGFPISA</sequence>
<dbReference type="AlphaFoldDB" id="A0A1Z4N944"/>
<dbReference type="InterPro" id="IPR013320">
    <property type="entry name" value="ConA-like_dom_sf"/>
</dbReference>
<feature type="domain" description="LamG-like jellyroll fold" evidence="3">
    <location>
        <begin position="125"/>
        <end position="263"/>
    </location>
</feature>
<dbReference type="EMBL" id="AP018248">
    <property type="protein sequence ID" value="BAZ02251.1"/>
    <property type="molecule type" value="Genomic_DNA"/>
</dbReference>
<dbReference type="KEGG" id="ttq:NIES37_62630"/>
<evidence type="ECO:0000256" key="2">
    <source>
        <dbReference type="ARBA" id="ARBA00023157"/>
    </source>
</evidence>
<evidence type="ECO:0000313" key="4">
    <source>
        <dbReference type="EMBL" id="BAZ02251.1"/>
    </source>
</evidence>